<proteinExistence type="predicted"/>
<dbReference type="AlphaFoldDB" id="A0A7W7SZH3"/>
<keyword evidence="2" id="KW-1185">Reference proteome</keyword>
<sequence>MTAPDETRCMPGSTVPELRDRIAQLTAGADPTPYDPGVWPTPAQYVHRWNLMTGPERLAEADRTISLLKELGPPNWLDIRGRVVDPESAPLGTTLLFPEQQDEHHWPEIAIRWSPPGASDEPYPWLIVGSEGPQKLSHDVVVGCTVLTGRLTTLCQAVEAETQARASRHGDRGTVA</sequence>
<evidence type="ECO:0000313" key="2">
    <source>
        <dbReference type="Proteomes" id="UP000542674"/>
    </source>
</evidence>
<dbReference type="Proteomes" id="UP000542674">
    <property type="component" value="Unassembled WGS sequence"/>
</dbReference>
<organism evidence="1 2">
    <name type="scientific">Saccharothrix violaceirubra</name>
    <dbReference type="NCBI Taxonomy" id="413306"/>
    <lineage>
        <taxon>Bacteria</taxon>
        <taxon>Bacillati</taxon>
        <taxon>Actinomycetota</taxon>
        <taxon>Actinomycetes</taxon>
        <taxon>Pseudonocardiales</taxon>
        <taxon>Pseudonocardiaceae</taxon>
        <taxon>Saccharothrix</taxon>
    </lineage>
</organism>
<evidence type="ECO:0000313" key="1">
    <source>
        <dbReference type="EMBL" id="MBB4963823.1"/>
    </source>
</evidence>
<name>A0A7W7SZH3_9PSEU</name>
<dbReference type="RefSeq" id="WP_184666567.1">
    <property type="nucleotide sequence ID" value="NZ_BAABAI010000034.1"/>
</dbReference>
<dbReference type="EMBL" id="JACHJS010000001">
    <property type="protein sequence ID" value="MBB4963823.1"/>
    <property type="molecule type" value="Genomic_DNA"/>
</dbReference>
<protein>
    <submittedName>
        <fullName evidence="1">Uncharacterized protein</fullName>
    </submittedName>
</protein>
<gene>
    <name evidence="1" type="ORF">F4559_001182</name>
</gene>
<accession>A0A7W7SZH3</accession>
<comment type="caution">
    <text evidence="1">The sequence shown here is derived from an EMBL/GenBank/DDBJ whole genome shotgun (WGS) entry which is preliminary data.</text>
</comment>
<reference evidence="1 2" key="1">
    <citation type="submission" date="2020-08" db="EMBL/GenBank/DDBJ databases">
        <title>Sequencing the genomes of 1000 actinobacteria strains.</title>
        <authorList>
            <person name="Klenk H.-P."/>
        </authorList>
    </citation>
    <scope>NUCLEOTIDE SEQUENCE [LARGE SCALE GENOMIC DNA]</scope>
    <source>
        <strain evidence="1 2">DSM 45084</strain>
    </source>
</reference>